<keyword evidence="4" id="KW-1185">Reference proteome</keyword>
<reference evidence="3 4" key="1">
    <citation type="journal article" date="2016" name="Int. J. Syst. Evol. Microbiol.">
        <title>Agromyces aureus sp. nov., isolated from the rhizosphere of Salix caprea L. grown in a heavy-metal-contaminated soil.</title>
        <authorList>
            <person name="Corretto E."/>
            <person name="Antonielli L."/>
            <person name="Sessitsch A."/>
            <person name="Compant S."/>
            <person name="Gorfer M."/>
            <person name="Kuffner M."/>
            <person name="Brader G."/>
        </authorList>
    </citation>
    <scope>NUCLEOTIDE SEQUENCE [LARGE SCALE GENOMIC DNA]</scope>
    <source>
        <strain evidence="3 4">AR33</strain>
    </source>
</reference>
<dbReference type="KEGG" id="agy:ATC03_18940"/>
<proteinExistence type="predicted"/>
<accession>A0A191WJV4</accession>
<feature type="domain" description="Septum formation-related" evidence="2">
    <location>
        <begin position="80"/>
        <end position="174"/>
    </location>
</feature>
<dbReference type="PROSITE" id="PS51257">
    <property type="entry name" value="PROKAR_LIPOPROTEIN"/>
    <property type="match status" value="1"/>
</dbReference>
<dbReference type="Pfam" id="PF13845">
    <property type="entry name" value="Septum_form"/>
    <property type="match status" value="1"/>
</dbReference>
<gene>
    <name evidence="3" type="ORF">ATC03_18940</name>
</gene>
<evidence type="ECO:0000259" key="2">
    <source>
        <dbReference type="Pfam" id="PF13845"/>
    </source>
</evidence>
<dbReference type="RefSeq" id="WP_067880608.1">
    <property type="nucleotide sequence ID" value="NZ_CP013979.1"/>
</dbReference>
<dbReference type="AlphaFoldDB" id="A0A191WJV4"/>
<evidence type="ECO:0000313" key="4">
    <source>
        <dbReference type="Proteomes" id="UP000078437"/>
    </source>
</evidence>
<evidence type="ECO:0000313" key="3">
    <source>
        <dbReference type="EMBL" id="ANJ28459.1"/>
    </source>
</evidence>
<feature type="region of interest" description="Disordered" evidence="1">
    <location>
        <begin position="41"/>
        <end position="76"/>
    </location>
</feature>
<protein>
    <recommendedName>
        <fullName evidence="2">Septum formation-related domain-containing protein</fullName>
    </recommendedName>
</protein>
<dbReference type="STRING" id="453304.ATC03_18940"/>
<organism evidence="3 4">
    <name type="scientific">Agromyces aureus</name>
    <dbReference type="NCBI Taxonomy" id="453304"/>
    <lineage>
        <taxon>Bacteria</taxon>
        <taxon>Bacillati</taxon>
        <taxon>Actinomycetota</taxon>
        <taxon>Actinomycetes</taxon>
        <taxon>Micrococcales</taxon>
        <taxon>Microbacteriaceae</taxon>
        <taxon>Agromyces</taxon>
    </lineage>
</organism>
<evidence type="ECO:0000256" key="1">
    <source>
        <dbReference type="SAM" id="MobiDB-lite"/>
    </source>
</evidence>
<dbReference type="OrthoDB" id="3628931at2"/>
<reference evidence="4" key="2">
    <citation type="submission" date="2016-01" db="EMBL/GenBank/DDBJ databases">
        <title>Complete genome sequence of Agromyces aureus AR33T and comparison with related organisms.</title>
        <authorList>
            <person name="Corretto E."/>
            <person name="Antonielli L."/>
            <person name="Sessitsch A."/>
            <person name="Brader G."/>
        </authorList>
    </citation>
    <scope>NUCLEOTIDE SEQUENCE [LARGE SCALE GENOMIC DNA]</scope>
    <source>
        <strain evidence="4">AR33</strain>
    </source>
</reference>
<dbReference type="InterPro" id="IPR026004">
    <property type="entry name" value="Septum_form"/>
</dbReference>
<name>A0A191WJV4_9MICO</name>
<dbReference type="EMBL" id="CP013979">
    <property type="protein sequence ID" value="ANJ28459.1"/>
    <property type="molecule type" value="Genomic_DNA"/>
</dbReference>
<dbReference type="Proteomes" id="UP000078437">
    <property type="component" value="Chromosome"/>
</dbReference>
<sequence length="192" mass="19668">MTRPSRRRPASAVALLGAAVAGLVVLACSAGCTGVIPMPSAEPSHRADASPTPSTPPIPTPTASTGPPAGRSAGSQAPFHLEVGQCVDVRKDRRTGPESIVPCDVEHDDEAFDTFALDGGAYPGEVELETTATDGCRARFGGFIGVPYSESVYETYAVFPTAATWASGDRKVTCVVWYPADSVVGSLAGAGS</sequence>